<evidence type="ECO:0000313" key="8">
    <source>
        <dbReference type="Proteomes" id="UP000756132"/>
    </source>
</evidence>
<dbReference type="GO" id="GO:0071949">
    <property type="term" value="F:FAD binding"/>
    <property type="evidence" value="ECO:0007669"/>
    <property type="project" value="InterPro"/>
</dbReference>
<evidence type="ECO:0000256" key="2">
    <source>
        <dbReference type="ARBA" id="ARBA00022630"/>
    </source>
</evidence>
<dbReference type="OrthoDB" id="16820at2759"/>
<dbReference type="Proteomes" id="UP000756132">
    <property type="component" value="Chromosome 1"/>
</dbReference>
<dbReference type="RefSeq" id="XP_047757026.1">
    <property type="nucleotide sequence ID" value="XM_047900158.1"/>
</dbReference>
<dbReference type="Gene3D" id="3.30.9.30">
    <property type="match status" value="1"/>
</dbReference>
<dbReference type="PANTHER" id="PTHR13789:SF147">
    <property type="entry name" value="PUTATIVE (AFU_ORTHOLOGUE AFUA_2G01950)-RELATED"/>
    <property type="match status" value="1"/>
</dbReference>
<dbReference type="SUPFAM" id="SSF51905">
    <property type="entry name" value="FAD/NAD(P)-binding domain"/>
    <property type="match status" value="1"/>
</dbReference>
<accession>A0A9Q8P434</accession>
<evidence type="ECO:0000259" key="6">
    <source>
        <dbReference type="Pfam" id="PF01494"/>
    </source>
</evidence>
<dbReference type="KEGG" id="ffu:CLAFUR5_01010"/>
<evidence type="ECO:0000256" key="5">
    <source>
        <dbReference type="ARBA" id="ARBA00023033"/>
    </source>
</evidence>
<evidence type="ECO:0000256" key="3">
    <source>
        <dbReference type="ARBA" id="ARBA00022827"/>
    </source>
</evidence>
<gene>
    <name evidence="7" type="ORF">CLAFUR5_01010</name>
</gene>
<evidence type="ECO:0000256" key="1">
    <source>
        <dbReference type="ARBA" id="ARBA00007992"/>
    </source>
</evidence>
<dbReference type="InterPro" id="IPR002938">
    <property type="entry name" value="FAD-bd"/>
</dbReference>
<keyword evidence="3" id="KW-0274">FAD</keyword>
<keyword evidence="8" id="KW-1185">Reference proteome</keyword>
<dbReference type="PANTHER" id="PTHR13789">
    <property type="entry name" value="MONOOXYGENASE"/>
    <property type="match status" value="1"/>
</dbReference>
<keyword evidence="5 7" id="KW-0503">Monooxygenase</keyword>
<proteinExistence type="inferred from homology"/>
<dbReference type="AlphaFoldDB" id="A0A9Q8P434"/>
<reference evidence="7" key="2">
    <citation type="journal article" date="2022" name="Microb. Genom.">
        <title>A chromosome-scale genome assembly of the tomato pathogen Cladosporium fulvum reveals a compartmentalized genome architecture and the presence of a dispensable chromosome.</title>
        <authorList>
            <person name="Zaccaron A.Z."/>
            <person name="Chen L.H."/>
            <person name="Samaras A."/>
            <person name="Stergiopoulos I."/>
        </authorList>
    </citation>
    <scope>NUCLEOTIDE SEQUENCE</scope>
    <source>
        <strain evidence="7">Race5_Kim</strain>
    </source>
</reference>
<dbReference type="GeneID" id="71980888"/>
<reference evidence="7" key="1">
    <citation type="submission" date="2021-12" db="EMBL/GenBank/DDBJ databases">
        <authorList>
            <person name="Zaccaron A."/>
            <person name="Stergiopoulos I."/>
        </authorList>
    </citation>
    <scope>NUCLEOTIDE SEQUENCE</scope>
    <source>
        <strain evidence="7">Race5_Kim</strain>
    </source>
</reference>
<dbReference type="Gene3D" id="3.50.50.60">
    <property type="entry name" value="FAD/NAD(P)-binding domain"/>
    <property type="match status" value="1"/>
</dbReference>
<organism evidence="7 8">
    <name type="scientific">Passalora fulva</name>
    <name type="common">Tomato leaf mold</name>
    <name type="synonym">Cladosporium fulvum</name>
    <dbReference type="NCBI Taxonomy" id="5499"/>
    <lineage>
        <taxon>Eukaryota</taxon>
        <taxon>Fungi</taxon>
        <taxon>Dikarya</taxon>
        <taxon>Ascomycota</taxon>
        <taxon>Pezizomycotina</taxon>
        <taxon>Dothideomycetes</taxon>
        <taxon>Dothideomycetidae</taxon>
        <taxon>Mycosphaerellales</taxon>
        <taxon>Mycosphaerellaceae</taxon>
        <taxon>Fulvia</taxon>
    </lineage>
</organism>
<evidence type="ECO:0000256" key="4">
    <source>
        <dbReference type="ARBA" id="ARBA00023002"/>
    </source>
</evidence>
<keyword evidence="2" id="KW-0285">Flavoprotein</keyword>
<keyword evidence="4" id="KW-0560">Oxidoreductase</keyword>
<dbReference type="Pfam" id="PF01494">
    <property type="entry name" value="FAD_binding_3"/>
    <property type="match status" value="1"/>
</dbReference>
<dbReference type="InterPro" id="IPR050493">
    <property type="entry name" value="FAD-dep_Monooxygenase_BioMet"/>
</dbReference>
<feature type="domain" description="FAD-binding" evidence="6">
    <location>
        <begin position="24"/>
        <end position="144"/>
    </location>
</feature>
<dbReference type="InterPro" id="IPR036188">
    <property type="entry name" value="FAD/NAD-bd_sf"/>
</dbReference>
<dbReference type="EMBL" id="CP090163">
    <property type="protein sequence ID" value="UJO12660.1"/>
    <property type="molecule type" value="Genomic_DNA"/>
</dbReference>
<sequence>MTDQNHSAGVGQVIRECFGAGIRLSPNTLRLMLSWGVDFGSIKKEISHGNRFVDWKGKNLLDVPLNNVQASYGAPYYFIHRADLVHLLVRTARQRDNITIRMDSRVQSYDFDTPAVTLIGGQTIRANMVIAADGIKSSVRDTVNGRPLPPQDTGDVAYRIMVPAQPLLDDPQMAHLVKELSIGWALKLTQWATHYVKEACTTSSLT</sequence>
<dbReference type="GO" id="GO:0004497">
    <property type="term" value="F:monooxygenase activity"/>
    <property type="evidence" value="ECO:0007669"/>
    <property type="project" value="UniProtKB-KW"/>
</dbReference>
<protein>
    <submittedName>
        <fullName evidence="7">FAD-dependent monooxygenase OpS4</fullName>
    </submittedName>
</protein>
<comment type="similarity">
    <text evidence="1">Belongs to the paxM FAD-dependent monooxygenase family.</text>
</comment>
<name>A0A9Q8P434_PASFU</name>
<evidence type="ECO:0000313" key="7">
    <source>
        <dbReference type="EMBL" id="UJO12660.1"/>
    </source>
</evidence>